<name>A0A8K0KDD2_LADFU</name>
<comment type="caution">
    <text evidence="1">The sequence shown here is derived from an EMBL/GenBank/DDBJ whole genome shotgun (WGS) entry which is preliminary data.</text>
</comment>
<dbReference type="PANTHER" id="PTHR33395">
    <property type="entry name" value="TRANSCRIPTASE, PUTATIVE-RELATED-RELATED"/>
    <property type="match status" value="1"/>
</dbReference>
<organism evidence="1 2">
    <name type="scientific">Ladona fulva</name>
    <name type="common">Scarce chaser dragonfly</name>
    <name type="synonym">Libellula fulva</name>
    <dbReference type="NCBI Taxonomy" id="123851"/>
    <lineage>
        <taxon>Eukaryota</taxon>
        <taxon>Metazoa</taxon>
        <taxon>Ecdysozoa</taxon>
        <taxon>Arthropoda</taxon>
        <taxon>Hexapoda</taxon>
        <taxon>Insecta</taxon>
        <taxon>Pterygota</taxon>
        <taxon>Palaeoptera</taxon>
        <taxon>Odonata</taxon>
        <taxon>Epiprocta</taxon>
        <taxon>Anisoptera</taxon>
        <taxon>Libelluloidea</taxon>
        <taxon>Libellulidae</taxon>
        <taxon>Ladona</taxon>
    </lineage>
</organism>
<protein>
    <submittedName>
        <fullName evidence="1">Uncharacterized protein</fullName>
    </submittedName>
</protein>
<dbReference type="PANTHER" id="PTHR33395:SF22">
    <property type="entry name" value="REVERSE TRANSCRIPTASE DOMAIN-CONTAINING PROTEIN"/>
    <property type="match status" value="1"/>
</dbReference>
<accession>A0A8K0KDD2</accession>
<proteinExistence type="predicted"/>
<gene>
    <name evidence="1" type="ORF">J437_LFUL012644</name>
</gene>
<sequence length="154" mass="17411">MIKVILSFKNSWSACFDEIPMAIIKQASYWIASPISSIFNSSISEGHFPSVLKLAHVTTVHKKGSYTNSSNYRPLSILSVFSKLLEKLLFSRLINYLNHYNLLHHSQHGINNVEAFKKMRKLKVLPESSDSEGVNELSLDMVDENISSSIDQSH</sequence>
<dbReference type="Proteomes" id="UP000792457">
    <property type="component" value="Unassembled WGS sequence"/>
</dbReference>
<dbReference type="AlphaFoldDB" id="A0A8K0KDD2"/>
<dbReference type="EMBL" id="KZ308661">
    <property type="protein sequence ID" value="KAG8232840.1"/>
    <property type="molecule type" value="Genomic_DNA"/>
</dbReference>
<evidence type="ECO:0000313" key="2">
    <source>
        <dbReference type="Proteomes" id="UP000792457"/>
    </source>
</evidence>
<keyword evidence="2" id="KW-1185">Reference proteome</keyword>
<reference evidence="1" key="2">
    <citation type="submission" date="2017-10" db="EMBL/GenBank/DDBJ databases">
        <title>Ladona fulva Genome sequencing and assembly.</title>
        <authorList>
            <person name="Murali S."/>
            <person name="Richards S."/>
            <person name="Bandaranaike D."/>
            <person name="Bellair M."/>
            <person name="Blankenburg K."/>
            <person name="Chao H."/>
            <person name="Dinh H."/>
            <person name="Doddapaneni H."/>
            <person name="Dugan-Rocha S."/>
            <person name="Elkadiri S."/>
            <person name="Gnanaolivu R."/>
            <person name="Hernandez B."/>
            <person name="Skinner E."/>
            <person name="Javaid M."/>
            <person name="Lee S."/>
            <person name="Li M."/>
            <person name="Ming W."/>
            <person name="Munidasa M."/>
            <person name="Muniz J."/>
            <person name="Nguyen L."/>
            <person name="Hughes D."/>
            <person name="Osuji N."/>
            <person name="Pu L.-L."/>
            <person name="Puazo M."/>
            <person name="Qu C."/>
            <person name="Quiroz J."/>
            <person name="Raj R."/>
            <person name="Weissenberger G."/>
            <person name="Xin Y."/>
            <person name="Zou X."/>
            <person name="Han Y."/>
            <person name="Worley K."/>
            <person name="Muzny D."/>
            <person name="Gibbs R."/>
        </authorList>
    </citation>
    <scope>NUCLEOTIDE SEQUENCE</scope>
    <source>
        <strain evidence="1">Sampled in the wild</strain>
    </source>
</reference>
<evidence type="ECO:0000313" key="1">
    <source>
        <dbReference type="EMBL" id="KAG8232840.1"/>
    </source>
</evidence>
<reference evidence="1" key="1">
    <citation type="submission" date="2013-04" db="EMBL/GenBank/DDBJ databases">
        <authorList>
            <person name="Qu J."/>
            <person name="Murali S.C."/>
            <person name="Bandaranaike D."/>
            <person name="Bellair M."/>
            <person name="Blankenburg K."/>
            <person name="Chao H."/>
            <person name="Dinh H."/>
            <person name="Doddapaneni H."/>
            <person name="Downs B."/>
            <person name="Dugan-Rocha S."/>
            <person name="Elkadiri S."/>
            <person name="Gnanaolivu R.D."/>
            <person name="Hernandez B."/>
            <person name="Javaid M."/>
            <person name="Jayaseelan J.C."/>
            <person name="Lee S."/>
            <person name="Li M."/>
            <person name="Ming W."/>
            <person name="Munidasa M."/>
            <person name="Muniz J."/>
            <person name="Nguyen L."/>
            <person name="Ongeri F."/>
            <person name="Osuji N."/>
            <person name="Pu L.-L."/>
            <person name="Puazo M."/>
            <person name="Qu C."/>
            <person name="Quiroz J."/>
            <person name="Raj R."/>
            <person name="Weissenberger G."/>
            <person name="Xin Y."/>
            <person name="Zou X."/>
            <person name="Han Y."/>
            <person name="Richards S."/>
            <person name="Worley K."/>
            <person name="Muzny D."/>
            <person name="Gibbs R."/>
        </authorList>
    </citation>
    <scope>NUCLEOTIDE SEQUENCE</scope>
    <source>
        <strain evidence="1">Sampled in the wild</strain>
    </source>
</reference>
<dbReference type="OrthoDB" id="445826at2759"/>